<dbReference type="GO" id="GO:0090729">
    <property type="term" value="F:toxin activity"/>
    <property type="evidence" value="ECO:0007669"/>
    <property type="project" value="UniProtKB-KW"/>
</dbReference>
<sequence length="663" mass="69709">MSHAYSFTFDETNAITNVFEVLEDGTLVEDDIDADETYTLIDGYVVETEDDDGEAEWKVYARADDEGIWREVAEGDGPFDTAVLETLGDGAVVDDEGEDDEDDDIYVFEFDADGMVTAKFEVEDGGALEAEDIDDESYQVIDGYLVETEGGDDPEWAVYAPLGDSGRWRKVADGDGTFDAAVLDTLDDGEDDGGFEVEVEDDAYVFEFDAETGAVTAKFEVEDDGELEAEDIDDETYQLIDGYLVETETDEDEFKVYAQDPDTGYWYQVAEGEGEFDAALLDQLDGIELPPVSGDDGVRDDLDAYRFELDDDGNVIAWYEVEDDGSLSEEDLDDTSFSVVNGLIVDTASDGPMPQYRVYVPSEDGSVYYLMAEGYGRFVPAHHQDLPANVPDHAYENYLEARGITYHWGDEGDNTLEGGEGDDHIGAGGGNDVASGGGGNDLMGGGTGNDTMSGGAGNDVIGAGVGDDEADGGEGDDIVNGGAGNDALSGSFGNDTMGASYGDDRVDGGQGHDDMGGGTGSDLITAGGGRDRVGGGAGNDTIDGGLGDDFVAGGGRDDVLMGGSGDDTLNGGVGDDTLTGGDGDDVFVFRSLHDGEADTITDFEDGSDVLYLRGLDGAGAQAKFDTLSIVDTEAGAVIEADGHTITLEGVEAADLGLDDFILA</sequence>
<evidence type="ECO:0000256" key="8">
    <source>
        <dbReference type="SAM" id="MobiDB-lite"/>
    </source>
</evidence>
<keyword evidence="3" id="KW-0964">Secreted</keyword>
<feature type="compositionally biased region" description="Basic and acidic residues" evidence="8">
    <location>
        <begin position="502"/>
        <end position="515"/>
    </location>
</feature>
<comment type="subcellular location">
    <subcellularLocation>
        <location evidence="1">Membrane</location>
    </subcellularLocation>
    <subcellularLocation>
        <location evidence="2">Secreted</location>
    </subcellularLocation>
</comment>
<dbReference type="SUPFAM" id="SSF51120">
    <property type="entry name" value="beta-Roll"/>
    <property type="match status" value="2"/>
</dbReference>
<dbReference type="PRINTS" id="PR01488">
    <property type="entry name" value="RTXTOXINA"/>
</dbReference>
<evidence type="ECO:0000313" key="9">
    <source>
        <dbReference type="EMBL" id="ETW13147.1"/>
    </source>
</evidence>
<keyword evidence="6" id="KW-0843">Virulence</keyword>
<dbReference type="InterPro" id="IPR018511">
    <property type="entry name" value="Hemolysin-typ_Ca-bd_CS"/>
</dbReference>
<evidence type="ECO:0000256" key="1">
    <source>
        <dbReference type="ARBA" id="ARBA00004370"/>
    </source>
</evidence>
<dbReference type="eggNOG" id="COG2931">
    <property type="taxonomic scope" value="Bacteria"/>
</dbReference>
<dbReference type="PANTHER" id="PTHR38340">
    <property type="entry name" value="S-LAYER PROTEIN"/>
    <property type="match status" value="1"/>
</dbReference>
<keyword evidence="7" id="KW-0472">Membrane</keyword>
<dbReference type="PANTHER" id="PTHR38340:SF1">
    <property type="entry name" value="S-LAYER PROTEIN"/>
    <property type="match status" value="1"/>
</dbReference>
<dbReference type="EMBL" id="AQQW01000004">
    <property type="protein sequence ID" value="ETW13147.1"/>
    <property type="molecule type" value="Genomic_DNA"/>
</dbReference>
<accession>W4HK83</accession>
<evidence type="ECO:0000313" key="10">
    <source>
        <dbReference type="Proteomes" id="UP000019063"/>
    </source>
</evidence>
<evidence type="ECO:0000256" key="3">
    <source>
        <dbReference type="ARBA" id="ARBA00022525"/>
    </source>
</evidence>
<comment type="caution">
    <text evidence="9">The sequence shown here is derived from an EMBL/GenBank/DDBJ whole genome shotgun (WGS) entry which is preliminary data.</text>
</comment>
<feature type="compositionally biased region" description="Gly residues" evidence="8">
    <location>
        <begin position="426"/>
        <end position="448"/>
    </location>
</feature>
<dbReference type="InterPro" id="IPR003995">
    <property type="entry name" value="RTX_toxin_determinant-A"/>
</dbReference>
<dbReference type="Proteomes" id="UP000019063">
    <property type="component" value="Unassembled WGS sequence"/>
</dbReference>
<organism evidence="9 10">
    <name type="scientific">Roseivivax marinus</name>
    <dbReference type="NCBI Taxonomy" id="1379903"/>
    <lineage>
        <taxon>Bacteria</taxon>
        <taxon>Pseudomonadati</taxon>
        <taxon>Pseudomonadota</taxon>
        <taxon>Alphaproteobacteria</taxon>
        <taxon>Rhodobacterales</taxon>
        <taxon>Roseobacteraceae</taxon>
        <taxon>Roseivivax</taxon>
    </lineage>
</organism>
<dbReference type="InterPro" id="IPR050557">
    <property type="entry name" value="RTX_toxin/Mannuronan_C5-epim"/>
</dbReference>
<dbReference type="Gene3D" id="2.150.10.10">
    <property type="entry name" value="Serralysin-like metalloprotease, C-terminal"/>
    <property type="match status" value="3"/>
</dbReference>
<dbReference type="GO" id="GO:0005576">
    <property type="term" value="C:extracellular region"/>
    <property type="evidence" value="ECO:0007669"/>
    <property type="project" value="UniProtKB-SubCell"/>
</dbReference>
<keyword evidence="5" id="KW-0677">Repeat</keyword>
<evidence type="ECO:0000256" key="5">
    <source>
        <dbReference type="ARBA" id="ARBA00022737"/>
    </source>
</evidence>
<dbReference type="RefSeq" id="WP_051487549.1">
    <property type="nucleotide sequence ID" value="NZ_AQQW01000004.1"/>
</dbReference>
<dbReference type="PROSITE" id="PS00330">
    <property type="entry name" value="HEMOLYSIN_CALCIUM"/>
    <property type="match status" value="2"/>
</dbReference>
<dbReference type="InterPro" id="IPR011049">
    <property type="entry name" value="Serralysin-like_metalloprot_C"/>
</dbReference>
<dbReference type="GO" id="GO:0005509">
    <property type="term" value="F:calcium ion binding"/>
    <property type="evidence" value="ECO:0007669"/>
    <property type="project" value="InterPro"/>
</dbReference>
<protein>
    <submittedName>
        <fullName evidence="9">Peptidase S1 and S6, chymotrypsin/Hap</fullName>
    </submittedName>
</protein>
<proteinExistence type="predicted"/>
<gene>
    <name evidence="9" type="ORF">ATO8_08046</name>
</gene>
<feature type="region of interest" description="Disordered" evidence="8">
    <location>
        <begin position="410"/>
        <end position="541"/>
    </location>
</feature>
<dbReference type="InterPro" id="IPR001343">
    <property type="entry name" value="Hemolysn_Ca-bd"/>
</dbReference>
<dbReference type="AlphaFoldDB" id="W4HK83"/>
<keyword evidence="10" id="KW-1185">Reference proteome</keyword>
<evidence type="ECO:0000256" key="6">
    <source>
        <dbReference type="ARBA" id="ARBA00023026"/>
    </source>
</evidence>
<evidence type="ECO:0000256" key="2">
    <source>
        <dbReference type="ARBA" id="ARBA00004613"/>
    </source>
</evidence>
<dbReference type="PATRIC" id="fig|1317118.6.peg.1669"/>
<evidence type="ECO:0000256" key="7">
    <source>
        <dbReference type="ARBA" id="ARBA00023136"/>
    </source>
</evidence>
<evidence type="ECO:0000256" key="4">
    <source>
        <dbReference type="ARBA" id="ARBA00022656"/>
    </source>
</evidence>
<dbReference type="STRING" id="1379903.ATO8_08046"/>
<reference evidence="9 10" key="1">
    <citation type="journal article" date="2014" name="Antonie Van Leeuwenhoek">
        <title>Roseivivax atlanticus sp. nov., isolated from surface seawater of the Atlantic Ocean.</title>
        <authorList>
            <person name="Li G."/>
            <person name="Lai Q."/>
            <person name="Liu X."/>
            <person name="Sun F."/>
            <person name="Shao Z."/>
        </authorList>
    </citation>
    <scope>NUCLEOTIDE SEQUENCE [LARGE SCALE GENOMIC DNA]</scope>
    <source>
        <strain evidence="9 10">22II-s10s</strain>
    </source>
</reference>
<dbReference type="Pfam" id="PF00353">
    <property type="entry name" value="HemolysinCabind"/>
    <property type="match status" value="4"/>
</dbReference>
<dbReference type="PRINTS" id="PR00313">
    <property type="entry name" value="CABNDNGRPT"/>
</dbReference>
<keyword evidence="4" id="KW-0800">Toxin</keyword>
<dbReference type="GO" id="GO:0016020">
    <property type="term" value="C:membrane"/>
    <property type="evidence" value="ECO:0007669"/>
    <property type="project" value="UniProtKB-SubCell"/>
</dbReference>
<name>W4HK83_9RHOB</name>
<feature type="compositionally biased region" description="Acidic residues" evidence="8">
    <location>
        <begin position="466"/>
        <end position="477"/>
    </location>
</feature>